<dbReference type="InterPro" id="IPR002197">
    <property type="entry name" value="HTH_Fis"/>
</dbReference>
<evidence type="ECO:0000259" key="5">
    <source>
        <dbReference type="PROSITE" id="PS50045"/>
    </source>
</evidence>
<dbReference type="SMART" id="SM00382">
    <property type="entry name" value="AAA"/>
    <property type="match status" value="1"/>
</dbReference>
<sequence length="506" mass="57189">MTSRDKHPMIRQRPLRLLLCLHDQAIVEAVCRSIDIVLPGTETIVAADQEMLARLSREAFDALLVSETVGPPSTLREHLVKVLSYHPGLFVVPLVAPDQPHQIHCVVDLDLPYFLTLPLDPLELNLILQRLQLKIDHLGPRQPHRSTPRNTRQIKGFIGSGPAMTRLFELIHRVAEDDFATVLILGESGTGKELVAKAIHGKSRRHAHNFVPVNCAAIPDDLLESELFGHLKGSFTGASHNKTGRIQYADQGTLFLDEIGDMKPALQAKLLRVLQEKEFEPVGSLKAVPVDTRIVAATHCDLEELVKKGAFREDLYYRLSVVPIQVPPLRDRLEDIPLLLDRFVEAFTTERSREKITFSPEAVTLLLKHEWRGNVRELENLVQHMAILHGGKTIRPQDLPEKFLRHYTPTADPDGMALDRHLFSDEVFLRERAELCAPMPVEERAISLEEGPVDFNDLINEFETELILTAMRFTSGNKKEAARLLCLKRTTLLEKIKKKGLEGRWT</sequence>
<accession>A0ABM7W8K9</accession>
<dbReference type="Proteomes" id="UP000830055">
    <property type="component" value="Chromosome"/>
</dbReference>
<dbReference type="InterPro" id="IPR003593">
    <property type="entry name" value="AAA+_ATPase"/>
</dbReference>
<evidence type="ECO:0000256" key="4">
    <source>
        <dbReference type="ARBA" id="ARBA00023163"/>
    </source>
</evidence>
<dbReference type="CDD" id="cd00009">
    <property type="entry name" value="AAA"/>
    <property type="match status" value="1"/>
</dbReference>
<dbReference type="Gene3D" id="1.10.8.60">
    <property type="match status" value="1"/>
</dbReference>
<evidence type="ECO:0000256" key="1">
    <source>
        <dbReference type="ARBA" id="ARBA00022741"/>
    </source>
</evidence>
<dbReference type="InterPro" id="IPR011006">
    <property type="entry name" value="CheY-like_superfamily"/>
</dbReference>
<dbReference type="SUPFAM" id="SSF52540">
    <property type="entry name" value="P-loop containing nucleoside triphosphate hydrolases"/>
    <property type="match status" value="1"/>
</dbReference>
<dbReference type="SUPFAM" id="SSF52172">
    <property type="entry name" value="CheY-like"/>
    <property type="match status" value="1"/>
</dbReference>
<evidence type="ECO:0000313" key="6">
    <source>
        <dbReference type="EMBL" id="BDD87318.1"/>
    </source>
</evidence>
<dbReference type="InterPro" id="IPR009057">
    <property type="entry name" value="Homeodomain-like_sf"/>
</dbReference>
<evidence type="ECO:0000313" key="7">
    <source>
        <dbReference type="Proteomes" id="UP000830055"/>
    </source>
</evidence>
<keyword evidence="3" id="KW-0805">Transcription regulation</keyword>
<keyword evidence="7" id="KW-1185">Reference proteome</keyword>
<dbReference type="Pfam" id="PF02954">
    <property type="entry name" value="HTH_8"/>
    <property type="match status" value="1"/>
</dbReference>
<dbReference type="InterPro" id="IPR027417">
    <property type="entry name" value="P-loop_NTPase"/>
</dbReference>
<protein>
    <submittedName>
        <fullName evidence="6">Transcriptional regulator FleQ</fullName>
    </submittedName>
</protein>
<dbReference type="InterPro" id="IPR058031">
    <property type="entry name" value="AAA_lid_NorR"/>
</dbReference>
<keyword evidence="2" id="KW-0067">ATP-binding</keyword>
<dbReference type="PROSITE" id="PS50045">
    <property type="entry name" value="SIGMA54_INTERACT_4"/>
    <property type="match status" value="1"/>
</dbReference>
<gene>
    <name evidence="6" type="primary">fleQ</name>
    <name evidence="6" type="ORF">DPPLL_16830</name>
</gene>
<organism evidence="6 7">
    <name type="scientific">Desulfofustis limnaeus</name>
    <dbReference type="NCBI Taxonomy" id="2740163"/>
    <lineage>
        <taxon>Bacteria</taxon>
        <taxon>Pseudomonadati</taxon>
        <taxon>Thermodesulfobacteriota</taxon>
        <taxon>Desulfobulbia</taxon>
        <taxon>Desulfobulbales</taxon>
        <taxon>Desulfocapsaceae</taxon>
        <taxon>Desulfofustis</taxon>
    </lineage>
</organism>
<dbReference type="Pfam" id="PF00158">
    <property type="entry name" value="Sigma54_activat"/>
    <property type="match status" value="1"/>
</dbReference>
<dbReference type="EMBL" id="AP025516">
    <property type="protein sequence ID" value="BDD87318.1"/>
    <property type="molecule type" value="Genomic_DNA"/>
</dbReference>
<dbReference type="SUPFAM" id="SSF46689">
    <property type="entry name" value="Homeodomain-like"/>
    <property type="match status" value="1"/>
</dbReference>
<evidence type="ECO:0000256" key="2">
    <source>
        <dbReference type="ARBA" id="ARBA00022840"/>
    </source>
</evidence>
<dbReference type="PRINTS" id="PR01590">
    <property type="entry name" value="HTHFIS"/>
</dbReference>
<dbReference type="InterPro" id="IPR025662">
    <property type="entry name" value="Sigma_54_int_dom_ATP-bd_1"/>
</dbReference>
<dbReference type="Pfam" id="PF25601">
    <property type="entry name" value="AAA_lid_14"/>
    <property type="match status" value="1"/>
</dbReference>
<dbReference type="Gene3D" id="1.10.10.60">
    <property type="entry name" value="Homeodomain-like"/>
    <property type="match status" value="1"/>
</dbReference>
<evidence type="ECO:0000256" key="3">
    <source>
        <dbReference type="ARBA" id="ARBA00023015"/>
    </source>
</evidence>
<dbReference type="PROSITE" id="PS00675">
    <property type="entry name" value="SIGMA54_INTERACT_1"/>
    <property type="match status" value="1"/>
</dbReference>
<keyword evidence="1" id="KW-0547">Nucleotide-binding</keyword>
<name>A0ABM7W8K9_9BACT</name>
<dbReference type="Gene3D" id="3.40.50.300">
    <property type="entry name" value="P-loop containing nucleotide triphosphate hydrolases"/>
    <property type="match status" value="1"/>
</dbReference>
<feature type="domain" description="Sigma-54 factor interaction" evidence="5">
    <location>
        <begin position="157"/>
        <end position="387"/>
    </location>
</feature>
<keyword evidence="4" id="KW-0804">Transcription</keyword>
<dbReference type="PANTHER" id="PTHR32071">
    <property type="entry name" value="TRANSCRIPTIONAL REGULATORY PROTEIN"/>
    <property type="match status" value="1"/>
</dbReference>
<reference evidence="6 7" key="1">
    <citation type="submission" date="2022-01" db="EMBL/GenBank/DDBJ databases">
        <title>Desulfofustis limnae sp. nov., a novel mesophilic sulfate-reducing bacterium isolated from marsh soil.</title>
        <authorList>
            <person name="Watanabe M."/>
            <person name="Takahashi A."/>
            <person name="Kojima H."/>
            <person name="Fukui M."/>
        </authorList>
    </citation>
    <scope>NUCLEOTIDE SEQUENCE [LARGE SCALE GENOMIC DNA]</scope>
    <source>
        <strain evidence="6 7">PPLL</strain>
    </source>
</reference>
<proteinExistence type="predicted"/>
<dbReference type="InterPro" id="IPR002078">
    <property type="entry name" value="Sigma_54_int"/>
</dbReference>